<feature type="coiled-coil region" evidence="1">
    <location>
        <begin position="418"/>
        <end position="452"/>
    </location>
</feature>
<protein>
    <recommendedName>
        <fullName evidence="4">Tetratricopeptide repeat protein</fullName>
    </recommendedName>
</protein>
<sequence>MKLILKTYKKLFVLFLLITICFSCSTKKNKWYNRAYHTTVAHYNAYWNGNDAYKQGVKFINDNQVDDFSRILPVFKTGSQEQAASIKPNMERAIEKSSKVIKKHSMFIDKKERNPEIKNAYLLIGKASFYKKDYKVAQATFKHIISGWTNQDIMYEAMIWQALTFCMEKEYSQAESILDQVRNKIQDKKAPKSLNKFLYSVYAETAIAQKKYAKALEYVQLTKKHSKSRSFNTRLIFIEAQLYQQANELEYASKLFGKVVVRSKKYDMQFAAMLRQAMCYDPKKGNSKKIISKLDKMAEDEKNIDLKDQIYYAIAEIYFKDKNIDKACEYWAKSVTSSIKNENQKIASSLRYADVNYELLEKYEPAHDYYDTALVIMKKDYPNYNQINSKQIVLKNLVSNLRVVTRWDSLLALSELSQAELDKKIEGWIKEYKKKQEEIRKAEEAQRALLASSSRQNPYDQYRPQSSWYFYNNTTVQTGKTEFMRIWGARKYEDNWRLSDKQQTFDFNNMEEDSIDNSQLDSLDSNNVSNKPSLAANKNPESKEFYTKDIPRTQGKKDTIHHEIAKSLLAAGYIYYQGLSNNGKAIETFLELQKRYPTYPTTLPSSYHLYKVYDKIGQTPNSNYYKNKILKEYPESEFAMMIENPDYWKESSSVNSKAEQIYQNVYNTYTSKDYQSTITKANQAIDSIHFGTYIPKLFYLEAIAKGKIYGIDSLMQNLNMIVYNFPEHPITPTIENQLKYLSANYNIASQNLAYKENRSNQNNNNISQDSNKENIPVDTTKKNDIPVDHTIVNDEDLLDAESLIYRYRNMDHFYVILYDDDKINSSEMKIKFSNFNSSFFPEEQLKLTSLLFTISQQMISVIRFSDIDKAMQYYQSVISNDILKDVDPSLYNHFIISSQNYPTFYNKKNIPAYLKFFRIFYLKPLEKANK</sequence>
<evidence type="ECO:0008006" key="4">
    <source>
        <dbReference type="Google" id="ProtNLM"/>
    </source>
</evidence>
<name>A0A644UF80_9ZZZZ</name>
<proteinExistence type="predicted"/>
<reference evidence="3" key="1">
    <citation type="submission" date="2019-08" db="EMBL/GenBank/DDBJ databases">
        <authorList>
            <person name="Kucharzyk K."/>
            <person name="Murdoch R.W."/>
            <person name="Higgins S."/>
            <person name="Loffler F."/>
        </authorList>
    </citation>
    <scope>NUCLEOTIDE SEQUENCE</scope>
</reference>
<dbReference type="InterPro" id="IPR011990">
    <property type="entry name" value="TPR-like_helical_dom_sf"/>
</dbReference>
<accession>A0A644UF80</accession>
<dbReference type="SUPFAM" id="SSF48452">
    <property type="entry name" value="TPR-like"/>
    <property type="match status" value="1"/>
</dbReference>
<evidence type="ECO:0000256" key="2">
    <source>
        <dbReference type="SAM" id="MobiDB-lite"/>
    </source>
</evidence>
<evidence type="ECO:0000256" key="1">
    <source>
        <dbReference type="SAM" id="Coils"/>
    </source>
</evidence>
<feature type="compositionally biased region" description="Polar residues" evidence="2">
    <location>
        <begin position="516"/>
        <end position="532"/>
    </location>
</feature>
<organism evidence="3">
    <name type="scientific">bioreactor metagenome</name>
    <dbReference type="NCBI Taxonomy" id="1076179"/>
    <lineage>
        <taxon>unclassified sequences</taxon>
        <taxon>metagenomes</taxon>
        <taxon>ecological metagenomes</taxon>
    </lineage>
</organism>
<dbReference type="InterPro" id="IPR019734">
    <property type="entry name" value="TPR_rpt"/>
</dbReference>
<comment type="caution">
    <text evidence="3">The sequence shown here is derived from an EMBL/GenBank/DDBJ whole genome shotgun (WGS) entry which is preliminary data.</text>
</comment>
<keyword evidence="1" id="KW-0175">Coiled coil</keyword>
<feature type="region of interest" description="Disordered" evidence="2">
    <location>
        <begin position="516"/>
        <end position="543"/>
    </location>
</feature>
<dbReference type="EMBL" id="VSSQ01000107">
    <property type="protein sequence ID" value="MPL77519.1"/>
    <property type="molecule type" value="Genomic_DNA"/>
</dbReference>
<feature type="region of interest" description="Disordered" evidence="2">
    <location>
        <begin position="759"/>
        <end position="781"/>
    </location>
</feature>
<gene>
    <name evidence="3" type="ORF">SDC9_23375</name>
</gene>
<dbReference type="Gene3D" id="1.25.40.10">
    <property type="entry name" value="Tetratricopeptide repeat domain"/>
    <property type="match status" value="3"/>
</dbReference>
<evidence type="ECO:0000313" key="3">
    <source>
        <dbReference type="EMBL" id="MPL77519.1"/>
    </source>
</evidence>
<feature type="compositionally biased region" description="Low complexity" evidence="2">
    <location>
        <begin position="759"/>
        <end position="769"/>
    </location>
</feature>
<dbReference type="AlphaFoldDB" id="A0A644UF80"/>
<dbReference type="Pfam" id="PF13174">
    <property type="entry name" value="TPR_6"/>
    <property type="match status" value="1"/>
</dbReference>